<organism evidence="2 3">
    <name type="scientific">Botrimarina hoheduenensis</name>
    <dbReference type="NCBI Taxonomy" id="2528000"/>
    <lineage>
        <taxon>Bacteria</taxon>
        <taxon>Pseudomonadati</taxon>
        <taxon>Planctomycetota</taxon>
        <taxon>Planctomycetia</taxon>
        <taxon>Pirellulales</taxon>
        <taxon>Lacipirellulaceae</taxon>
        <taxon>Botrimarina</taxon>
    </lineage>
</organism>
<dbReference type="Proteomes" id="UP000318995">
    <property type="component" value="Unassembled WGS sequence"/>
</dbReference>
<dbReference type="InterPro" id="IPR000086">
    <property type="entry name" value="NUDIX_hydrolase_dom"/>
</dbReference>
<keyword evidence="3" id="KW-1185">Reference proteome</keyword>
<dbReference type="Pfam" id="PF00293">
    <property type="entry name" value="NUDIX"/>
    <property type="match status" value="1"/>
</dbReference>
<dbReference type="CDD" id="cd03674">
    <property type="entry name" value="NUDIX_Hydrolase"/>
    <property type="match status" value="1"/>
</dbReference>
<dbReference type="PROSITE" id="PS51462">
    <property type="entry name" value="NUDIX"/>
    <property type="match status" value="1"/>
</dbReference>
<dbReference type="GO" id="GO:0016787">
    <property type="term" value="F:hydrolase activity"/>
    <property type="evidence" value="ECO:0007669"/>
    <property type="project" value="UniProtKB-KW"/>
</dbReference>
<feature type="domain" description="Nudix hydrolase" evidence="1">
    <location>
        <begin position="53"/>
        <end position="194"/>
    </location>
</feature>
<dbReference type="SUPFAM" id="SSF55811">
    <property type="entry name" value="Nudix"/>
    <property type="match status" value="1"/>
</dbReference>
<dbReference type="PANTHER" id="PTHR43736:SF1">
    <property type="entry name" value="DIHYDRONEOPTERIN TRIPHOSPHATE DIPHOSPHATASE"/>
    <property type="match status" value="1"/>
</dbReference>
<accession>A0A5C5W7C5</accession>
<name>A0A5C5W7C5_9BACT</name>
<proteinExistence type="predicted"/>
<evidence type="ECO:0000259" key="1">
    <source>
        <dbReference type="PROSITE" id="PS51462"/>
    </source>
</evidence>
<dbReference type="PANTHER" id="PTHR43736">
    <property type="entry name" value="ADP-RIBOSE PYROPHOSPHATASE"/>
    <property type="match status" value="1"/>
</dbReference>
<dbReference type="Gene3D" id="3.90.79.10">
    <property type="entry name" value="Nucleoside Triphosphate Pyrophosphohydrolase"/>
    <property type="match status" value="1"/>
</dbReference>
<dbReference type="EMBL" id="SJPH01000003">
    <property type="protein sequence ID" value="TWT46514.1"/>
    <property type="molecule type" value="Genomic_DNA"/>
</dbReference>
<evidence type="ECO:0000313" key="2">
    <source>
        <dbReference type="EMBL" id="TWT46514.1"/>
    </source>
</evidence>
<dbReference type="InterPro" id="IPR015797">
    <property type="entry name" value="NUDIX_hydrolase-like_dom_sf"/>
</dbReference>
<comment type="caution">
    <text evidence="2">The sequence shown here is derived from an EMBL/GenBank/DDBJ whole genome shotgun (WGS) entry which is preliminary data.</text>
</comment>
<gene>
    <name evidence="2" type="primary">ndx1_1</name>
    <name evidence="2" type="ORF">Pla111_16100</name>
</gene>
<dbReference type="RefSeq" id="WP_146573094.1">
    <property type="nucleotide sequence ID" value="NZ_SJPH01000003.1"/>
</dbReference>
<dbReference type="OrthoDB" id="9787476at2"/>
<reference evidence="2 3" key="1">
    <citation type="submission" date="2019-02" db="EMBL/GenBank/DDBJ databases">
        <title>Deep-cultivation of Planctomycetes and their phenomic and genomic characterization uncovers novel biology.</title>
        <authorList>
            <person name="Wiegand S."/>
            <person name="Jogler M."/>
            <person name="Boedeker C."/>
            <person name="Pinto D."/>
            <person name="Vollmers J."/>
            <person name="Rivas-Marin E."/>
            <person name="Kohn T."/>
            <person name="Peeters S.H."/>
            <person name="Heuer A."/>
            <person name="Rast P."/>
            <person name="Oberbeckmann S."/>
            <person name="Bunk B."/>
            <person name="Jeske O."/>
            <person name="Meyerdierks A."/>
            <person name="Storesund J.E."/>
            <person name="Kallscheuer N."/>
            <person name="Luecker S."/>
            <person name="Lage O.M."/>
            <person name="Pohl T."/>
            <person name="Merkel B.J."/>
            <person name="Hornburger P."/>
            <person name="Mueller R.-W."/>
            <person name="Bruemmer F."/>
            <person name="Labrenz M."/>
            <person name="Spormann A.M."/>
            <person name="Op Den Camp H."/>
            <person name="Overmann J."/>
            <person name="Amann R."/>
            <person name="Jetten M.S.M."/>
            <person name="Mascher T."/>
            <person name="Medema M.H."/>
            <person name="Devos D.P."/>
            <person name="Kaster A.-K."/>
            <person name="Ovreas L."/>
            <person name="Rohde M."/>
            <person name="Galperin M.Y."/>
            <person name="Jogler C."/>
        </authorList>
    </citation>
    <scope>NUCLEOTIDE SEQUENCE [LARGE SCALE GENOMIC DNA]</scope>
    <source>
        <strain evidence="2 3">Pla111</strain>
    </source>
</reference>
<evidence type="ECO:0000313" key="3">
    <source>
        <dbReference type="Proteomes" id="UP000318995"/>
    </source>
</evidence>
<keyword evidence="2" id="KW-0378">Hydrolase</keyword>
<protein>
    <submittedName>
        <fullName evidence="2">Diadenosine hexaphosphate hydrolase</fullName>
        <ecNumber evidence="2">3.6.1.61</ecNumber>
    </submittedName>
</protein>
<dbReference type="AlphaFoldDB" id="A0A5C5W7C5"/>
<sequence length="200" mass="21915">MTSIAPTAEARRSPVLTLLDKYEAAWPAEAAVVQQIRTLVLDHADCFDRTCRPGHLTGSAWVVSADAARHLLLHHRKLDKWLQPGGHADGDPDLAAVALREAAEETNLAGLEVLRGKPTLLDVDVHLIPARYDAAGELLEDAHEHHDLRFLIRAGGNETLVGNEESNALRWCTPTEVRALTNEPSVLRLLDKSADRLAVK</sequence>
<dbReference type="EC" id="3.6.1.61" evidence="2"/>